<gene>
    <name evidence="3" type="ORF">PPSIR1_41604</name>
</gene>
<accession>A6G0R2</accession>
<keyword evidence="4" id="KW-1185">Reference proteome</keyword>
<sequence length="132" mass="14687">MLVASPDYLDAFGRPEQPADLAEHEAIVTLTARGPDHLWRLTRGEREYTVGVRGRLRSTTLLANFRGALAGLGIALVPRWLAREALADERLELVLPHFEAPTIDLFAVYRARDRGSPVLTALVTSMRRALSR</sequence>
<dbReference type="GO" id="GO:0003700">
    <property type="term" value="F:DNA-binding transcription factor activity"/>
    <property type="evidence" value="ECO:0007669"/>
    <property type="project" value="TreeGrafter"/>
</dbReference>
<evidence type="ECO:0000313" key="3">
    <source>
        <dbReference type="EMBL" id="EDM80450.1"/>
    </source>
</evidence>
<name>A6G0R2_9BACT</name>
<organism evidence="3 4">
    <name type="scientific">Plesiocystis pacifica SIR-1</name>
    <dbReference type="NCBI Taxonomy" id="391625"/>
    <lineage>
        <taxon>Bacteria</taxon>
        <taxon>Pseudomonadati</taxon>
        <taxon>Myxococcota</taxon>
        <taxon>Polyangia</taxon>
        <taxon>Nannocystales</taxon>
        <taxon>Nannocystaceae</taxon>
        <taxon>Plesiocystis</taxon>
    </lineage>
</organism>
<dbReference type="eggNOG" id="COG0583">
    <property type="taxonomic scope" value="Bacteria"/>
</dbReference>
<protein>
    <submittedName>
        <fullName evidence="3">Transcriptional regulator, LysR family protein</fullName>
    </submittedName>
</protein>
<dbReference type="InterPro" id="IPR058163">
    <property type="entry name" value="LysR-type_TF_proteobact-type"/>
</dbReference>
<dbReference type="PANTHER" id="PTHR30537:SF5">
    <property type="entry name" value="HTH-TYPE TRANSCRIPTIONAL ACTIVATOR TTDR-RELATED"/>
    <property type="match status" value="1"/>
</dbReference>
<comment type="similarity">
    <text evidence="1">Belongs to the LysR transcriptional regulatory family.</text>
</comment>
<evidence type="ECO:0000313" key="4">
    <source>
        <dbReference type="Proteomes" id="UP000005801"/>
    </source>
</evidence>
<dbReference type="AlphaFoldDB" id="A6G0R2"/>
<dbReference type="PANTHER" id="PTHR30537">
    <property type="entry name" value="HTH-TYPE TRANSCRIPTIONAL REGULATOR"/>
    <property type="match status" value="1"/>
</dbReference>
<evidence type="ECO:0000256" key="1">
    <source>
        <dbReference type="ARBA" id="ARBA00009437"/>
    </source>
</evidence>
<dbReference type="InterPro" id="IPR005119">
    <property type="entry name" value="LysR_subst-bd"/>
</dbReference>
<dbReference type="Gene3D" id="3.40.190.290">
    <property type="match status" value="1"/>
</dbReference>
<evidence type="ECO:0000259" key="2">
    <source>
        <dbReference type="Pfam" id="PF03466"/>
    </source>
</evidence>
<feature type="domain" description="LysR substrate-binding" evidence="2">
    <location>
        <begin position="2"/>
        <end position="130"/>
    </location>
</feature>
<proteinExistence type="inferred from homology"/>
<dbReference type="GO" id="GO:0043565">
    <property type="term" value="F:sequence-specific DNA binding"/>
    <property type="evidence" value="ECO:0007669"/>
    <property type="project" value="TreeGrafter"/>
</dbReference>
<dbReference type="Proteomes" id="UP000005801">
    <property type="component" value="Unassembled WGS sequence"/>
</dbReference>
<dbReference type="EMBL" id="ABCS01000010">
    <property type="protein sequence ID" value="EDM80450.1"/>
    <property type="molecule type" value="Genomic_DNA"/>
</dbReference>
<dbReference type="STRING" id="391625.PPSIR1_41604"/>
<dbReference type="GO" id="GO:0006351">
    <property type="term" value="P:DNA-templated transcription"/>
    <property type="evidence" value="ECO:0007669"/>
    <property type="project" value="TreeGrafter"/>
</dbReference>
<dbReference type="Pfam" id="PF03466">
    <property type="entry name" value="LysR_substrate"/>
    <property type="match status" value="1"/>
</dbReference>
<comment type="caution">
    <text evidence="3">The sequence shown here is derived from an EMBL/GenBank/DDBJ whole genome shotgun (WGS) entry which is preliminary data.</text>
</comment>
<reference evidence="3 4" key="1">
    <citation type="submission" date="2007-06" db="EMBL/GenBank/DDBJ databases">
        <authorList>
            <person name="Shimkets L."/>
            <person name="Ferriera S."/>
            <person name="Johnson J."/>
            <person name="Kravitz S."/>
            <person name="Beeson K."/>
            <person name="Sutton G."/>
            <person name="Rogers Y.-H."/>
            <person name="Friedman R."/>
            <person name="Frazier M."/>
            <person name="Venter J.C."/>
        </authorList>
    </citation>
    <scope>NUCLEOTIDE SEQUENCE [LARGE SCALE GENOMIC DNA]</scope>
    <source>
        <strain evidence="3 4">SIR-1</strain>
    </source>
</reference>
<dbReference type="SUPFAM" id="SSF53850">
    <property type="entry name" value="Periplasmic binding protein-like II"/>
    <property type="match status" value="1"/>
</dbReference>